<dbReference type="Gene3D" id="3.20.20.100">
    <property type="entry name" value="NADP-dependent oxidoreductase domain"/>
    <property type="match status" value="1"/>
</dbReference>
<proteinExistence type="predicted"/>
<comment type="caution">
    <text evidence="3">The sequence shown here is derived from an EMBL/GenBank/DDBJ whole genome shotgun (WGS) entry which is preliminary data.</text>
</comment>
<reference evidence="3 4" key="1">
    <citation type="submission" date="2023-04" db="EMBL/GenBank/DDBJ databases">
        <title>Genome of Basidiobolus ranarum AG-B5.</title>
        <authorList>
            <person name="Stajich J.E."/>
            <person name="Carter-House D."/>
            <person name="Gryganskyi A."/>
        </authorList>
    </citation>
    <scope>NUCLEOTIDE SEQUENCE [LARGE SCALE GENOMIC DNA]</scope>
    <source>
        <strain evidence="3 4">AG-B5</strain>
    </source>
</reference>
<organism evidence="3 4">
    <name type="scientific">Basidiobolus ranarum</name>
    <dbReference type="NCBI Taxonomy" id="34480"/>
    <lineage>
        <taxon>Eukaryota</taxon>
        <taxon>Fungi</taxon>
        <taxon>Fungi incertae sedis</taxon>
        <taxon>Zoopagomycota</taxon>
        <taxon>Entomophthoromycotina</taxon>
        <taxon>Basidiobolomycetes</taxon>
        <taxon>Basidiobolales</taxon>
        <taxon>Basidiobolaceae</taxon>
        <taxon>Basidiobolus</taxon>
    </lineage>
</organism>
<sequence>MSASIPSPFPKRKLGKNGPEVSALGLGCMGMSEFYGSADEKESLEVLNKAIDLGCTFWDTADMYGTGENEKLLSKVLKTRRSEVFLCTKFAIVRTPNVNNLSRGVCGEPAYVKKSCDE</sequence>
<protein>
    <recommendedName>
        <fullName evidence="2">NADP-dependent oxidoreductase domain-containing protein</fullName>
    </recommendedName>
</protein>
<gene>
    <name evidence="3" type="ORF">K7432_010214</name>
</gene>
<dbReference type="SUPFAM" id="SSF51430">
    <property type="entry name" value="NAD(P)-linked oxidoreductase"/>
    <property type="match status" value="1"/>
</dbReference>
<evidence type="ECO:0000259" key="2">
    <source>
        <dbReference type="Pfam" id="PF00248"/>
    </source>
</evidence>
<dbReference type="Pfam" id="PF00248">
    <property type="entry name" value="Aldo_ket_red"/>
    <property type="match status" value="1"/>
</dbReference>
<name>A0ABR2VVU5_9FUNG</name>
<dbReference type="EMBL" id="JASJQH010007560">
    <property type="protein sequence ID" value="KAK9704403.1"/>
    <property type="molecule type" value="Genomic_DNA"/>
</dbReference>
<evidence type="ECO:0000256" key="1">
    <source>
        <dbReference type="ARBA" id="ARBA00023002"/>
    </source>
</evidence>
<dbReference type="EMBL" id="JASJQH010007560">
    <property type="protein sequence ID" value="KAK9704404.1"/>
    <property type="molecule type" value="Genomic_DNA"/>
</dbReference>
<evidence type="ECO:0000313" key="3">
    <source>
        <dbReference type="EMBL" id="KAK9704403.1"/>
    </source>
</evidence>
<dbReference type="Proteomes" id="UP001479436">
    <property type="component" value="Unassembled WGS sequence"/>
</dbReference>
<dbReference type="PANTHER" id="PTHR43625:SF40">
    <property type="entry name" value="ALDO-KETO REDUCTASE YAKC [NADP(+)]"/>
    <property type="match status" value="1"/>
</dbReference>
<dbReference type="InterPro" id="IPR036812">
    <property type="entry name" value="NAD(P)_OxRdtase_dom_sf"/>
</dbReference>
<evidence type="ECO:0000313" key="4">
    <source>
        <dbReference type="Proteomes" id="UP001479436"/>
    </source>
</evidence>
<feature type="non-terminal residue" evidence="3">
    <location>
        <position position="118"/>
    </location>
</feature>
<feature type="domain" description="NADP-dependent oxidoreductase" evidence="2">
    <location>
        <begin position="24"/>
        <end position="118"/>
    </location>
</feature>
<keyword evidence="4" id="KW-1185">Reference proteome</keyword>
<dbReference type="InterPro" id="IPR050791">
    <property type="entry name" value="Aldo-Keto_reductase"/>
</dbReference>
<accession>A0ABR2VVU5</accession>
<dbReference type="InterPro" id="IPR023210">
    <property type="entry name" value="NADP_OxRdtase_dom"/>
</dbReference>
<dbReference type="PANTHER" id="PTHR43625">
    <property type="entry name" value="AFLATOXIN B1 ALDEHYDE REDUCTASE"/>
    <property type="match status" value="1"/>
</dbReference>
<keyword evidence="1" id="KW-0560">Oxidoreductase</keyword>